<protein>
    <submittedName>
        <fullName evidence="1">Putative ovule protein</fullName>
    </submittedName>
</protein>
<proteinExistence type="predicted"/>
<feature type="non-terminal residue" evidence="1">
    <location>
        <position position="1"/>
    </location>
</feature>
<sequence>FYFTIKSNILMLRPFPPIIGAYSLLQQDESQNETHSTPHGFSNGSASFFAHLLHLLYPTVADHTIKR</sequence>
<accession>A0A0V0GVP5</accession>
<dbReference type="AlphaFoldDB" id="A0A0V0GVP5"/>
<reference evidence="1" key="1">
    <citation type="submission" date="2015-12" db="EMBL/GenBank/DDBJ databases">
        <title>Gene expression during late stages of embryo sac development: a critical building block for successful pollen-pistil interactions.</title>
        <authorList>
            <person name="Liu Y."/>
            <person name="Joly V."/>
            <person name="Sabar M."/>
            <person name="Matton D.P."/>
        </authorList>
    </citation>
    <scope>NUCLEOTIDE SEQUENCE</scope>
</reference>
<organism evidence="1">
    <name type="scientific">Solanum chacoense</name>
    <name type="common">Chaco potato</name>
    <dbReference type="NCBI Taxonomy" id="4108"/>
    <lineage>
        <taxon>Eukaryota</taxon>
        <taxon>Viridiplantae</taxon>
        <taxon>Streptophyta</taxon>
        <taxon>Embryophyta</taxon>
        <taxon>Tracheophyta</taxon>
        <taxon>Spermatophyta</taxon>
        <taxon>Magnoliopsida</taxon>
        <taxon>eudicotyledons</taxon>
        <taxon>Gunneridae</taxon>
        <taxon>Pentapetalae</taxon>
        <taxon>asterids</taxon>
        <taxon>lamiids</taxon>
        <taxon>Solanales</taxon>
        <taxon>Solanaceae</taxon>
        <taxon>Solanoideae</taxon>
        <taxon>Solaneae</taxon>
        <taxon>Solanum</taxon>
    </lineage>
</organism>
<dbReference type="EMBL" id="GEDG01030016">
    <property type="protein sequence ID" value="JAP12174.1"/>
    <property type="molecule type" value="Transcribed_RNA"/>
</dbReference>
<evidence type="ECO:0000313" key="1">
    <source>
        <dbReference type="EMBL" id="JAP12174.1"/>
    </source>
</evidence>
<name>A0A0V0GVP5_SOLCH</name>